<keyword evidence="2" id="KW-1185">Reference proteome</keyword>
<dbReference type="RefSeq" id="XP_001749158.1">
    <property type="nucleotide sequence ID" value="XM_001749106.1"/>
</dbReference>
<evidence type="ECO:0000313" key="1">
    <source>
        <dbReference type="EMBL" id="EDQ85964.1"/>
    </source>
</evidence>
<dbReference type="InParanoid" id="A9V8Z6"/>
<dbReference type="AlphaFoldDB" id="A9V8Z6"/>
<reference evidence="1 2" key="1">
    <citation type="journal article" date="2008" name="Nature">
        <title>The genome of the choanoflagellate Monosiga brevicollis and the origin of metazoans.</title>
        <authorList>
            <consortium name="JGI Sequencing"/>
            <person name="King N."/>
            <person name="Westbrook M.J."/>
            <person name="Young S.L."/>
            <person name="Kuo A."/>
            <person name="Abedin M."/>
            <person name="Chapman J."/>
            <person name="Fairclough S."/>
            <person name="Hellsten U."/>
            <person name="Isogai Y."/>
            <person name="Letunic I."/>
            <person name="Marr M."/>
            <person name="Pincus D."/>
            <person name="Putnam N."/>
            <person name="Rokas A."/>
            <person name="Wright K.J."/>
            <person name="Zuzow R."/>
            <person name="Dirks W."/>
            <person name="Good M."/>
            <person name="Goodstein D."/>
            <person name="Lemons D."/>
            <person name="Li W."/>
            <person name="Lyons J.B."/>
            <person name="Morris A."/>
            <person name="Nichols S."/>
            <person name="Richter D.J."/>
            <person name="Salamov A."/>
            <person name="Bork P."/>
            <person name="Lim W.A."/>
            <person name="Manning G."/>
            <person name="Miller W.T."/>
            <person name="McGinnis W."/>
            <person name="Shapiro H."/>
            <person name="Tjian R."/>
            <person name="Grigoriev I.V."/>
            <person name="Rokhsar D."/>
        </authorList>
    </citation>
    <scope>NUCLEOTIDE SEQUENCE [LARGE SCALE GENOMIC DNA]</scope>
    <source>
        <strain evidence="2">MX1 / ATCC 50154</strain>
    </source>
</reference>
<name>A9V8Z6_MONBE</name>
<protein>
    <submittedName>
        <fullName evidence="1">Uncharacterized protein</fullName>
    </submittedName>
</protein>
<proteinExistence type="predicted"/>
<evidence type="ECO:0000313" key="2">
    <source>
        <dbReference type="Proteomes" id="UP000001357"/>
    </source>
</evidence>
<organism evidence="1 2">
    <name type="scientific">Monosiga brevicollis</name>
    <name type="common">Choanoflagellate</name>
    <dbReference type="NCBI Taxonomy" id="81824"/>
    <lineage>
        <taxon>Eukaryota</taxon>
        <taxon>Choanoflagellata</taxon>
        <taxon>Craspedida</taxon>
        <taxon>Salpingoecidae</taxon>
        <taxon>Monosiga</taxon>
    </lineage>
</organism>
<dbReference type="EMBL" id="CH991569">
    <property type="protein sequence ID" value="EDQ85964.1"/>
    <property type="molecule type" value="Genomic_DNA"/>
</dbReference>
<sequence length="931" mass="102812">MELVSRCHLPAGTAPMQPQCKISEHLLSHPVLVLQNDALESVKEMLRQLEGPPTSLDSKTADELARLGLMIGGFEPAIGVKNIQEDVTRLPVSLAIEWAKAVCADPTKLRLALNRISQMRGKQSSEDDSKLPEIPVILHRFARPPCIKKVGLVKANRIKANPPREPCIVSNDDATAPLRFNCIDSCTNDNCGEPCCITTGISTQTIRNDMSSLMTAHRALHLDIVRALLVVSLEDESLLTEAEETEAEEVWEGSPELTQAQARMAIVATSERAYEILASADMLWPIPTCFWCDEDQLPAVDCRAVVSEENGPKNEFVHKVIQPVNATLLQMCEHAMALTPQWKPCSFWLHAAAEPIDLMWRPAQPTRPAQVIYIALSALAEFIAECYVDNRHDAHHGDLDALLVVEEAIWRLCDGKATELSSAVAIELGFRGVVLAQADARLLARALRLPSLWEWEGYDECLYMAAKGLCEDAGHLEMRPSRRNTGVRSVIVYCDRSLCAAAPAQGFDSSVSAEDKYIIEVGERMLASDRASLEEETRGRDGPSAQTSLETGFYNERTEILRKRRYILRPLSCSSDNEIAITAQDMVQKPPDMEPGSVLSSELAKVLPLFAKRETVEQFAGFAATLDGASKALDFLTAEASKASVEAHELIGRVQHSLVQRPRLSLTCGSAALQIHGMNKQQASDLDELLRNDLFGEALAVWTSCQLRRTIFERTNEHVPLLATSTLLVVPSPYPTLSRPLQGPCPGTVVPPLPTHDVQLTIINLGRSSINRALGTQLALTVKKGLDVLRTAQGRRTSYIVWFVDNNRPFRFDLAIVREQCGGSLRQDEAHRWGRTLLAAWSSLLSQVELEVTDVEDELSSTPLAGLGVRASSEAAKRLLVVTWHHDFAREAEAAALRMLHTMWVSQNCEVNLRLHASWNDSGCWEVKTCS</sequence>
<gene>
    <name evidence="1" type="ORF">MONBRDRAFT_11351</name>
</gene>
<dbReference type="GeneID" id="5894505"/>
<accession>A9V8Z6</accession>
<dbReference type="Proteomes" id="UP000001357">
    <property type="component" value="Unassembled WGS sequence"/>
</dbReference>
<dbReference type="KEGG" id="mbr:MONBRDRAFT_11351"/>